<reference evidence="1" key="1">
    <citation type="submission" date="2021-03" db="EMBL/GenBank/DDBJ databases">
        <title>Evolutionary priming and transition to the ectomycorrhizal habit in an iconic lineage of mushroom-forming fungi: is preadaptation a requirement?</title>
        <authorList>
            <consortium name="DOE Joint Genome Institute"/>
            <person name="Looney B.P."/>
            <person name="Miyauchi S."/>
            <person name="Morin E."/>
            <person name="Drula E."/>
            <person name="Courty P.E."/>
            <person name="Chicoki N."/>
            <person name="Fauchery L."/>
            <person name="Kohler A."/>
            <person name="Kuo A."/>
            <person name="LaButti K."/>
            <person name="Pangilinan J."/>
            <person name="Lipzen A."/>
            <person name="Riley R."/>
            <person name="Andreopoulos W."/>
            <person name="He G."/>
            <person name="Johnson J."/>
            <person name="Barry K.W."/>
            <person name="Grigoriev I.V."/>
            <person name="Nagy L."/>
            <person name="Hibbett D."/>
            <person name="Henrissat B."/>
            <person name="Matheny P.B."/>
            <person name="Labbe J."/>
            <person name="Martin A.F."/>
        </authorList>
    </citation>
    <scope>NUCLEOTIDE SEQUENCE</scope>
    <source>
        <strain evidence="1">BPL698</strain>
    </source>
</reference>
<dbReference type="EMBL" id="JAGFNK010000206">
    <property type="protein sequence ID" value="KAI9458774.1"/>
    <property type="molecule type" value="Genomic_DNA"/>
</dbReference>
<keyword evidence="2" id="KW-1185">Reference proteome</keyword>
<evidence type="ECO:0000313" key="1">
    <source>
        <dbReference type="EMBL" id="KAI9458774.1"/>
    </source>
</evidence>
<proteinExistence type="predicted"/>
<gene>
    <name evidence="1" type="ORF">F5148DRAFT_1287320</name>
</gene>
<evidence type="ECO:0000313" key="2">
    <source>
        <dbReference type="Proteomes" id="UP001207468"/>
    </source>
</evidence>
<sequence>MANLIPVRSAKSGSEWTLNDLESYHISLSQVEPLPFFGLQELPQPSVDQELLTIADAAPMRNDRHAELITLLDLAMMPQKGDEPPWMILSSNSSGLWAMFIENEWPARGLTSSSLSVANPGAQRTDVCIVDRSRNDVLLVVQEDRRLENREPVNARAQLVAEAVAAFNENNIQRDAVGLPPFVEKARDFVIVDSVLRACSSQVIPGIVMVGTSPSFFKIPVTQSLSTHIRHGTYPPEVTCVTYCYPPVPRPARRLSEGMKPLDNRREILKCYEAFKAIVGI</sequence>
<accession>A0ACC0U3I7</accession>
<name>A0ACC0U3I7_9AGAM</name>
<organism evidence="1 2">
    <name type="scientific">Russula earlei</name>
    <dbReference type="NCBI Taxonomy" id="71964"/>
    <lineage>
        <taxon>Eukaryota</taxon>
        <taxon>Fungi</taxon>
        <taxon>Dikarya</taxon>
        <taxon>Basidiomycota</taxon>
        <taxon>Agaricomycotina</taxon>
        <taxon>Agaricomycetes</taxon>
        <taxon>Russulales</taxon>
        <taxon>Russulaceae</taxon>
        <taxon>Russula</taxon>
    </lineage>
</organism>
<comment type="caution">
    <text evidence="1">The sequence shown here is derived from an EMBL/GenBank/DDBJ whole genome shotgun (WGS) entry which is preliminary data.</text>
</comment>
<protein>
    <submittedName>
        <fullName evidence="1">Uncharacterized protein</fullName>
    </submittedName>
</protein>
<dbReference type="Proteomes" id="UP001207468">
    <property type="component" value="Unassembled WGS sequence"/>
</dbReference>